<evidence type="ECO:0000256" key="7">
    <source>
        <dbReference type="ARBA" id="ARBA00023136"/>
    </source>
</evidence>
<reference evidence="9 10" key="1">
    <citation type="submission" date="2019-06" db="EMBL/GenBank/DDBJ databases">
        <title>Whole genome shotgun sequence of Glutamicibacter uratoxydans NBRC 15515.</title>
        <authorList>
            <person name="Hosoyama A."/>
            <person name="Uohara A."/>
            <person name="Ohji S."/>
            <person name="Ichikawa N."/>
        </authorList>
    </citation>
    <scope>NUCLEOTIDE SEQUENCE [LARGE SCALE GENOMIC DNA]</scope>
    <source>
        <strain evidence="9 10">NBRC 15515</strain>
    </source>
</reference>
<keyword evidence="6 8" id="KW-1133">Transmembrane helix</keyword>
<comment type="subcellular location">
    <subcellularLocation>
        <location evidence="1">Cell membrane</location>
        <topology evidence="1">Multi-pass membrane protein</topology>
    </subcellularLocation>
</comment>
<evidence type="ECO:0000256" key="6">
    <source>
        <dbReference type="ARBA" id="ARBA00022989"/>
    </source>
</evidence>
<dbReference type="AlphaFoldDB" id="A0A4Y4DT36"/>
<comment type="caution">
    <text evidence="9">The sequence shown here is derived from an EMBL/GenBank/DDBJ whole genome shotgun (WGS) entry which is preliminary data.</text>
</comment>
<dbReference type="InterPro" id="IPR037294">
    <property type="entry name" value="ABC_BtuC-like"/>
</dbReference>
<feature type="transmembrane region" description="Helical" evidence="8">
    <location>
        <begin position="244"/>
        <end position="270"/>
    </location>
</feature>
<dbReference type="SUPFAM" id="SSF81345">
    <property type="entry name" value="ABC transporter involved in vitamin B12 uptake, BtuC"/>
    <property type="match status" value="1"/>
</dbReference>
<feature type="transmembrane region" description="Helical" evidence="8">
    <location>
        <begin position="124"/>
        <end position="146"/>
    </location>
</feature>
<dbReference type="GO" id="GO:0022857">
    <property type="term" value="F:transmembrane transporter activity"/>
    <property type="evidence" value="ECO:0007669"/>
    <property type="project" value="InterPro"/>
</dbReference>
<feature type="transmembrane region" description="Helical" evidence="8">
    <location>
        <begin position="196"/>
        <end position="218"/>
    </location>
</feature>
<accession>A0A4Y4DT36</accession>
<feature type="transmembrane region" description="Helical" evidence="8">
    <location>
        <begin position="92"/>
        <end position="112"/>
    </location>
</feature>
<gene>
    <name evidence="9" type="ORF">AUR04nite_33550</name>
</gene>
<dbReference type="Gene3D" id="1.10.3470.10">
    <property type="entry name" value="ABC transporter involved in vitamin B12 uptake, BtuC"/>
    <property type="match status" value="1"/>
</dbReference>
<keyword evidence="10" id="KW-1185">Reference proteome</keyword>
<dbReference type="RefSeq" id="WP_141367315.1">
    <property type="nucleotide sequence ID" value="NZ_BAAAJL010000007.1"/>
</dbReference>
<keyword evidence="3" id="KW-0813">Transport</keyword>
<keyword evidence="4" id="KW-1003">Cell membrane</keyword>
<evidence type="ECO:0000313" key="10">
    <source>
        <dbReference type="Proteomes" id="UP000316612"/>
    </source>
</evidence>
<feature type="transmembrane region" description="Helical" evidence="8">
    <location>
        <begin position="282"/>
        <end position="303"/>
    </location>
</feature>
<proteinExistence type="inferred from homology"/>
<dbReference type="PANTHER" id="PTHR30472:SF24">
    <property type="entry name" value="FERRIC ENTEROBACTIN TRANSPORT SYSTEM PERMEASE PROTEIN FEPG"/>
    <property type="match status" value="1"/>
</dbReference>
<dbReference type="GO" id="GO:0033214">
    <property type="term" value="P:siderophore-iron import into cell"/>
    <property type="evidence" value="ECO:0007669"/>
    <property type="project" value="TreeGrafter"/>
</dbReference>
<feature type="transmembrane region" description="Helical" evidence="8">
    <location>
        <begin position="155"/>
        <end position="176"/>
    </location>
</feature>
<protein>
    <submittedName>
        <fullName evidence="9">Iron ABC transporter permease</fullName>
    </submittedName>
</protein>
<dbReference type="CDD" id="cd06550">
    <property type="entry name" value="TM_ABC_iron-siderophores_like"/>
    <property type="match status" value="1"/>
</dbReference>
<comment type="similarity">
    <text evidence="2">Belongs to the binding-protein-dependent transport system permease family. FecCD subfamily.</text>
</comment>
<keyword evidence="7 8" id="KW-0472">Membrane</keyword>
<dbReference type="Pfam" id="PF01032">
    <property type="entry name" value="FecCD"/>
    <property type="match status" value="1"/>
</dbReference>
<evidence type="ECO:0000256" key="2">
    <source>
        <dbReference type="ARBA" id="ARBA00007935"/>
    </source>
</evidence>
<feature type="transmembrane region" description="Helical" evidence="8">
    <location>
        <begin position="310"/>
        <end position="331"/>
    </location>
</feature>
<evidence type="ECO:0000256" key="5">
    <source>
        <dbReference type="ARBA" id="ARBA00022692"/>
    </source>
</evidence>
<keyword evidence="5 8" id="KW-0812">Transmembrane</keyword>
<feature type="transmembrane region" description="Helical" evidence="8">
    <location>
        <begin position="58"/>
        <end position="80"/>
    </location>
</feature>
<organism evidence="9 10">
    <name type="scientific">Glutamicibacter uratoxydans</name>
    <name type="common">Arthrobacter uratoxydans</name>
    <dbReference type="NCBI Taxonomy" id="43667"/>
    <lineage>
        <taxon>Bacteria</taxon>
        <taxon>Bacillati</taxon>
        <taxon>Actinomycetota</taxon>
        <taxon>Actinomycetes</taxon>
        <taxon>Micrococcales</taxon>
        <taxon>Micrococcaceae</taxon>
        <taxon>Glutamicibacter</taxon>
    </lineage>
</organism>
<dbReference type="Proteomes" id="UP000316612">
    <property type="component" value="Unassembled WGS sequence"/>
</dbReference>
<dbReference type="OrthoDB" id="4455417at2"/>
<dbReference type="PANTHER" id="PTHR30472">
    <property type="entry name" value="FERRIC ENTEROBACTIN TRANSPORT SYSTEM PERMEASE PROTEIN"/>
    <property type="match status" value="1"/>
</dbReference>
<evidence type="ECO:0000256" key="8">
    <source>
        <dbReference type="SAM" id="Phobius"/>
    </source>
</evidence>
<dbReference type="EMBL" id="BJNY01000028">
    <property type="protein sequence ID" value="GED07823.1"/>
    <property type="molecule type" value="Genomic_DNA"/>
</dbReference>
<name>A0A4Y4DT36_GLUUR</name>
<evidence type="ECO:0000256" key="3">
    <source>
        <dbReference type="ARBA" id="ARBA00022448"/>
    </source>
</evidence>
<dbReference type="GO" id="GO:0005886">
    <property type="term" value="C:plasma membrane"/>
    <property type="evidence" value="ECO:0007669"/>
    <property type="project" value="UniProtKB-SubCell"/>
</dbReference>
<evidence type="ECO:0000313" key="9">
    <source>
        <dbReference type="EMBL" id="GED07823.1"/>
    </source>
</evidence>
<evidence type="ECO:0000256" key="1">
    <source>
        <dbReference type="ARBA" id="ARBA00004651"/>
    </source>
</evidence>
<dbReference type="InterPro" id="IPR000522">
    <property type="entry name" value="ABC_transptr_permease_BtuC"/>
</dbReference>
<evidence type="ECO:0000256" key="4">
    <source>
        <dbReference type="ARBA" id="ARBA00022475"/>
    </source>
</evidence>
<sequence length="340" mass="34819">MKNLNPALFSALALAFIAVLAIGVHVAVGGTAIALNDVFSTLFGFPPDGRTALMIYEFRLPRTLAAITAGVGFGVAGALTQNVARNPLASPDILGVTNGASAGAVAAMAAVAQLSWLPAGFGQWGMPVFAVAGGVLVTVIVFAVVWRSNLESNRLVLVGIGMSGLCAALTSWMLTLGEVVNAQQALTWMAGTVNGLSWQDLAIAPLVIAICAVIAVVLRPQREVLAMDADTARGLGSEVARDRLVLLGLATIMAVAATVVAGPLAFVALASGHAARILSRSIVPPVVHSALLGMIFVLAADLLAARTFSVALPAGVATAVIGAPYLMFLVVQQARTRNIR</sequence>